<sequence>MSANRTDEAYSLALPSTSGQGYFFSGPVSGLFFRKQPQNRNPVTKRGCCLKYPFKPPGQNVFPPPAASGQTKITTTLLLY</sequence>
<dbReference type="AlphaFoldDB" id="A0A839GLU1"/>
<accession>A0A839GLU1</accession>
<comment type="caution">
    <text evidence="1">The sequence shown here is derived from an EMBL/GenBank/DDBJ whole genome shotgun (WGS) entry which is preliminary data.</text>
</comment>
<evidence type="ECO:0000313" key="2">
    <source>
        <dbReference type="Proteomes" id="UP000563094"/>
    </source>
</evidence>
<dbReference type="Proteomes" id="UP000563094">
    <property type="component" value="Unassembled WGS sequence"/>
</dbReference>
<gene>
    <name evidence="1" type="ORF">FHS90_004420</name>
</gene>
<dbReference type="EMBL" id="JACJIQ010000027">
    <property type="protein sequence ID" value="MBA9079680.1"/>
    <property type="molecule type" value="Genomic_DNA"/>
</dbReference>
<organism evidence="1 2">
    <name type="scientific">Rufibacter quisquiliarum</name>
    <dbReference type="NCBI Taxonomy" id="1549639"/>
    <lineage>
        <taxon>Bacteria</taxon>
        <taxon>Pseudomonadati</taxon>
        <taxon>Bacteroidota</taxon>
        <taxon>Cytophagia</taxon>
        <taxon>Cytophagales</taxon>
        <taxon>Hymenobacteraceae</taxon>
        <taxon>Rufibacter</taxon>
    </lineage>
</organism>
<name>A0A839GLU1_9BACT</name>
<keyword evidence="2" id="KW-1185">Reference proteome</keyword>
<protein>
    <submittedName>
        <fullName evidence="1">Uncharacterized protein</fullName>
    </submittedName>
</protein>
<reference evidence="1 2" key="1">
    <citation type="submission" date="2020-08" db="EMBL/GenBank/DDBJ databases">
        <title>Genomic Encyclopedia of Type Strains, Phase IV (KMG-IV): sequencing the most valuable type-strain genomes for metagenomic binning, comparative biology and taxonomic classification.</title>
        <authorList>
            <person name="Goeker M."/>
        </authorList>
    </citation>
    <scope>NUCLEOTIDE SEQUENCE [LARGE SCALE GENOMIC DNA]</scope>
    <source>
        <strain evidence="1 2">DSM 29854</strain>
    </source>
</reference>
<evidence type="ECO:0000313" key="1">
    <source>
        <dbReference type="EMBL" id="MBA9079680.1"/>
    </source>
</evidence>
<proteinExistence type="predicted"/>